<protein>
    <recommendedName>
        <fullName evidence="13">Cytochrome b5</fullName>
    </recommendedName>
</protein>
<dbReference type="SUPFAM" id="SSF55856">
    <property type="entry name" value="Cytochrome b5-like heme/steroid binding domain"/>
    <property type="match status" value="1"/>
</dbReference>
<dbReference type="PRINTS" id="PR00363">
    <property type="entry name" value="CYTOCHROMEB5"/>
</dbReference>
<evidence type="ECO:0000256" key="7">
    <source>
        <dbReference type="ARBA" id="ARBA00022848"/>
    </source>
</evidence>
<evidence type="ECO:0000256" key="13">
    <source>
        <dbReference type="ARBA" id="ARBA00039806"/>
    </source>
</evidence>
<accession>A0ABM0GPX0</accession>
<evidence type="ECO:0000259" key="15">
    <source>
        <dbReference type="PROSITE" id="PS50255"/>
    </source>
</evidence>
<dbReference type="InterPro" id="IPR018506">
    <property type="entry name" value="Cyt_B5_heme-BS"/>
</dbReference>
<evidence type="ECO:0000256" key="1">
    <source>
        <dbReference type="ARBA" id="ARBA00004131"/>
    </source>
</evidence>
<evidence type="ECO:0000256" key="4">
    <source>
        <dbReference type="ARBA" id="ARBA00022692"/>
    </source>
</evidence>
<dbReference type="SMART" id="SM01117">
    <property type="entry name" value="Cyt-b5"/>
    <property type="match status" value="1"/>
</dbReference>
<comment type="subcellular location">
    <subcellularLocation>
        <location evidence="1">Endoplasmic reticulum membrane</location>
        <topology evidence="1">Single-pass membrane protein</topology>
        <orientation evidence="1">Cytoplasmic side</orientation>
    </subcellularLocation>
    <subcellularLocation>
        <location evidence="11">Microsome membrane</location>
        <topology evidence="11">Single-pass membrane protein</topology>
        <orientation evidence="11">Cytoplasmic side</orientation>
    </subcellularLocation>
</comment>
<reference evidence="17" key="1">
    <citation type="submission" date="2025-08" db="UniProtKB">
        <authorList>
            <consortium name="RefSeq"/>
        </authorList>
    </citation>
    <scope>IDENTIFICATION</scope>
    <source>
        <tissue evidence="17">Testes</tissue>
    </source>
</reference>
<dbReference type="InterPro" id="IPR001199">
    <property type="entry name" value="Cyt_B5-like_heme/steroid-bd"/>
</dbReference>
<evidence type="ECO:0000256" key="14">
    <source>
        <dbReference type="RuleBase" id="RU362121"/>
    </source>
</evidence>
<evidence type="ECO:0000313" key="16">
    <source>
        <dbReference type="Proteomes" id="UP000694865"/>
    </source>
</evidence>
<keyword evidence="5 14" id="KW-0479">Metal-binding</keyword>
<sequence length="133" mass="14947">MAELRQIPLTEVEKNNCNTGSWIIIHNKVYDVTKFLEEHPGGEEVLLEQSGGDGSESFEDVGHSTDARDMMEQYLIGELRKEDISKLSPTTAKGNGENYSYMEKGSWSSWLVPAIISLGVAFVYRYYTSSTKN</sequence>
<keyword evidence="9 14" id="KW-0408">Iron</keyword>
<keyword evidence="14" id="KW-1133">Transmembrane helix</keyword>
<evidence type="ECO:0000256" key="11">
    <source>
        <dbReference type="ARBA" id="ARBA00037877"/>
    </source>
</evidence>
<evidence type="ECO:0000256" key="8">
    <source>
        <dbReference type="ARBA" id="ARBA00022982"/>
    </source>
</evidence>
<keyword evidence="6" id="KW-0256">Endoplasmic reticulum</keyword>
<dbReference type="PROSITE" id="PS50255">
    <property type="entry name" value="CYTOCHROME_B5_2"/>
    <property type="match status" value="1"/>
</dbReference>
<evidence type="ECO:0000256" key="3">
    <source>
        <dbReference type="ARBA" id="ARBA00022617"/>
    </source>
</evidence>
<keyword evidence="16" id="KW-1185">Reference proteome</keyword>
<proteinExistence type="inferred from homology"/>
<dbReference type="InterPro" id="IPR036400">
    <property type="entry name" value="Cyt_B5-like_heme/steroid_sf"/>
</dbReference>
<evidence type="ECO:0000256" key="2">
    <source>
        <dbReference type="ARBA" id="ARBA00022448"/>
    </source>
</evidence>
<dbReference type="Gene3D" id="3.10.120.10">
    <property type="entry name" value="Cytochrome b5-like heme/steroid binding domain"/>
    <property type="match status" value="1"/>
</dbReference>
<organism evidence="16 17">
    <name type="scientific">Saccoglossus kowalevskii</name>
    <name type="common">Acorn worm</name>
    <dbReference type="NCBI Taxonomy" id="10224"/>
    <lineage>
        <taxon>Eukaryota</taxon>
        <taxon>Metazoa</taxon>
        <taxon>Hemichordata</taxon>
        <taxon>Enteropneusta</taxon>
        <taxon>Harrimaniidae</taxon>
        <taxon>Saccoglossus</taxon>
    </lineage>
</organism>
<gene>
    <name evidence="17" type="primary">LOC100375072</name>
</gene>
<dbReference type="PROSITE" id="PS00191">
    <property type="entry name" value="CYTOCHROME_B5_1"/>
    <property type="match status" value="1"/>
</dbReference>
<dbReference type="PANTHER" id="PTHR19359:SF150">
    <property type="entry name" value="CYTOCHROME B5"/>
    <property type="match status" value="1"/>
</dbReference>
<keyword evidence="4 14" id="KW-0812">Transmembrane</keyword>
<name>A0ABM0GPX0_SACKO</name>
<keyword evidence="7" id="KW-0492">Microsome</keyword>
<keyword evidence="10 14" id="KW-0472">Membrane</keyword>
<evidence type="ECO:0000256" key="12">
    <source>
        <dbReference type="ARBA" id="ARBA00038168"/>
    </source>
</evidence>
<evidence type="ECO:0000256" key="9">
    <source>
        <dbReference type="ARBA" id="ARBA00023004"/>
    </source>
</evidence>
<dbReference type="GeneID" id="100375072"/>
<dbReference type="Pfam" id="PF00173">
    <property type="entry name" value="Cyt-b5"/>
    <property type="match status" value="1"/>
</dbReference>
<dbReference type="InterPro" id="IPR050668">
    <property type="entry name" value="Cytochrome_b5"/>
</dbReference>
<evidence type="ECO:0000256" key="10">
    <source>
        <dbReference type="ARBA" id="ARBA00023136"/>
    </source>
</evidence>
<evidence type="ECO:0000313" key="17">
    <source>
        <dbReference type="RefSeq" id="XP_002734716.1"/>
    </source>
</evidence>
<comment type="similarity">
    <text evidence="12 14">Belongs to the cytochrome b5 family.</text>
</comment>
<feature type="transmembrane region" description="Helical" evidence="14">
    <location>
        <begin position="107"/>
        <end position="127"/>
    </location>
</feature>
<dbReference type="PANTHER" id="PTHR19359">
    <property type="entry name" value="CYTOCHROME B5"/>
    <property type="match status" value="1"/>
</dbReference>
<feature type="domain" description="Cytochrome b5 heme-binding" evidence="15">
    <location>
        <begin position="4"/>
        <end position="80"/>
    </location>
</feature>
<dbReference type="RefSeq" id="XP_002734716.1">
    <property type="nucleotide sequence ID" value="XM_002734670.2"/>
</dbReference>
<keyword evidence="2" id="KW-0813">Transport</keyword>
<evidence type="ECO:0000256" key="5">
    <source>
        <dbReference type="ARBA" id="ARBA00022723"/>
    </source>
</evidence>
<evidence type="ECO:0000256" key="6">
    <source>
        <dbReference type="ARBA" id="ARBA00022824"/>
    </source>
</evidence>
<keyword evidence="8" id="KW-0249">Electron transport</keyword>
<keyword evidence="3 14" id="KW-0349">Heme</keyword>
<dbReference type="Proteomes" id="UP000694865">
    <property type="component" value="Unplaced"/>
</dbReference>